<feature type="region of interest" description="Disordered" evidence="1">
    <location>
        <begin position="349"/>
        <end position="663"/>
    </location>
</feature>
<feature type="region of interest" description="Disordered" evidence="1">
    <location>
        <begin position="1175"/>
        <end position="1305"/>
    </location>
</feature>
<gene>
    <name evidence="2" type="ORF">DHEL01_v210270</name>
</gene>
<organism evidence="2 3">
    <name type="scientific">Diaporthe helianthi</name>
    <dbReference type="NCBI Taxonomy" id="158607"/>
    <lineage>
        <taxon>Eukaryota</taxon>
        <taxon>Fungi</taxon>
        <taxon>Dikarya</taxon>
        <taxon>Ascomycota</taxon>
        <taxon>Pezizomycotina</taxon>
        <taxon>Sordariomycetes</taxon>
        <taxon>Sordariomycetidae</taxon>
        <taxon>Diaporthales</taxon>
        <taxon>Diaporthaceae</taxon>
        <taxon>Diaporthe</taxon>
    </lineage>
</organism>
<evidence type="ECO:0000313" key="2">
    <source>
        <dbReference type="EMBL" id="POS71337.1"/>
    </source>
</evidence>
<feature type="compositionally biased region" description="Basic and acidic residues" evidence="1">
    <location>
        <begin position="1069"/>
        <end position="1081"/>
    </location>
</feature>
<feature type="compositionally biased region" description="Basic and acidic residues" evidence="1">
    <location>
        <begin position="432"/>
        <end position="446"/>
    </location>
</feature>
<dbReference type="InParanoid" id="A0A2P5HM70"/>
<dbReference type="OrthoDB" id="5241593at2759"/>
<accession>A0A2P5HM70</accession>
<sequence>MAIAPKASQESHLLSPEISAAGSDNGQVEDLKGHSFSSLGDQDNSPAAKGVATTTTTTTQQTSLPSLQPANPGTCSNTKSTTSTTSKSKSHGKGNSKSDPSQTTQKPATDKSKSTNAKMGPSSKSSASATARRRPTPINVQLVRVRADSSSTSPFPPRPSSSSQQHDVATAATSHSFTMTLLPMTKIRELCLHASAHARRHLDLVLDGSRFEARDRDGHVFKGHETLSEEVLGGETIYLIEGGLDARGLAAKKKEAAEVRRSSSRASRAGSERSKSRSRERGRLLCLKSLEIEGDEDVVGREREAKTPYRTPSVSSRASSSSLGASKGKKSEPRMTPSQRALAIAQMGLAPATQKPTDPKKRPVSSSSAVKKSLPSPALEKVGECSDGDEQPGDDTLVGETDNSDDLEGTLVDLVDASPPVRISTPPPSSPKKQDNHHDHHYDHHQVPPNLQDSQLIIPDSQDPFSQDLFSQQSVESVESQHHAPLTSHPEIPDAPRSRAHSPQPPRVVETATTTTQPNLPTLKQDPYDINTVLSDDEDDVSDLSSRMAPSIRKLGSATAQRKIVAPLPVSLPSPRRAQSNPPSPSRTNRAGVTNSKTSTPTKKATTPIKADPSSPAAPLPSSPTTHVAAAIAKGGQRRERTHQLPSPGQAVIPVPSDSDEDDDFIADEDLMEVAFRDMAGSNKSGNLLPWSQPPLRAGPGGEAGVGTQLSPRRKSAHGAELQVKGDASTANLAVSSVTGSPKKSPVKKAAPSSPAKRPAQRNPLKGSSIITSPSKKEEATIVHDSESEYEENRFVKKEEETMSPSASHLKESPMKKPLLPSPRKDFSQRSPVKSLPIITSPSKKEEVTVIHDESSADSEDEQDIRAVKEEETSQGLSPFLKTKLAEIPAVDEKLQQEENNQQEVIELSSDSESDYDLLEDMLEEKKEHDPEPELPAINAEPPVQEAQSLPLPQGLAQIDPPPLPESPKTDPMKAEPDEDAPPSAQTSKRKRDASQEPDPEEENRKRKRAKKQAREGKRKQNHEQRAALRLQERREEQLASLEEERKRLALERAHRRALELEIIVSSPVKRELSLELREEADNGDDDSGVGSSPPGHDTSGQDPGPTPPPTSTPAAIEAQLQQCVEERFYRMSFDDWAFLENTLGSGSVGGHGHGHGHSAALEVHNRVHLDMMHRAQRRRQQQQQQQKYHRPIQVSAMQESSSARDEPENEVTELPIPTESAAPPAKAWSRRSNAPSPKELRVIEPEPEPEPEPEQNTKGMTKKKKKPRRLQRERARKGTRGRMANGRYHHEFRPRSRAGSRKMK</sequence>
<feature type="compositionally biased region" description="Low complexity" evidence="1">
    <location>
        <begin position="364"/>
        <end position="378"/>
    </location>
</feature>
<evidence type="ECO:0000313" key="3">
    <source>
        <dbReference type="Proteomes" id="UP000094444"/>
    </source>
</evidence>
<dbReference type="STRING" id="158607.A0A2P5HM70"/>
<protein>
    <submittedName>
        <fullName evidence="2">Uncharacterized protein</fullName>
    </submittedName>
</protein>
<name>A0A2P5HM70_DIAHE</name>
<feature type="region of interest" description="Disordered" evidence="1">
    <location>
        <begin position="253"/>
        <end position="280"/>
    </location>
</feature>
<feature type="compositionally biased region" description="Polar residues" evidence="1">
    <location>
        <begin position="35"/>
        <end position="45"/>
    </location>
</feature>
<evidence type="ECO:0000256" key="1">
    <source>
        <dbReference type="SAM" id="MobiDB-lite"/>
    </source>
</evidence>
<feature type="compositionally biased region" description="Basic and acidic residues" evidence="1">
    <location>
        <begin position="843"/>
        <end position="855"/>
    </location>
</feature>
<feature type="compositionally biased region" description="Low complexity" evidence="1">
    <location>
        <begin position="1089"/>
        <end position="1104"/>
    </location>
</feature>
<feature type="compositionally biased region" description="Low complexity" evidence="1">
    <location>
        <begin position="53"/>
        <end position="62"/>
    </location>
</feature>
<feature type="region of interest" description="Disordered" evidence="1">
    <location>
        <begin position="894"/>
        <end position="1041"/>
    </location>
</feature>
<feature type="region of interest" description="Disordered" evidence="1">
    <location>
        <begin position="298"/>
        <end position="337"/>
    </location>
</feature>
<feature type="compositionally biased region" description="Low complexity" evidence="1">
    <location>
        <begin position="121"/>
        <end position="130"/>
    </location>
</feature>
<feature type="compositionally biased region" description="Low complexity" evidence="1">
    <location>
        <begin position="594"/>
        <end position="615"/>
    </location>
</feature>
<feature type="compositionally biased region" description="Polar residues" evidence="1">
    <location>
        <begin position="729"/>
        <end position="740"/>
    </location>
</feature>
<proteinExistence type="predicted"/>
<reference evidence="2" key="1">
    <citation type="submission" date="2017-09" db="EMBL/GenBank/DDBJ databases">
        <title>Polyketide synthases of a Diaporthe helianthi virulent isolate.</title>
        <authorList>
            <person name="Baroncelli R."/>
        </authorList>
    </citation>
    <scope>NUCLEOTIDE SEQUENCE [LARGE SCALE GENOMIC DNA]</scope>
    <source>
        <strain evidence="2">7/96</strain>
    </source>
</reference>
<feature type="region of interest" description="Disordered" evidence="1">
    <location>
        <begin position="1069"/>
        <end position="1118"/>
    </location>
</feature>
<keyword evidence="3" id="KW-1185">Reference proteome</keyword>
<feature type="compositionally biased region" description="Polar residues" evidence="1">
    <location>
        <begin position="577"/>
        <end position="593"/>
    </location>
</feature>
<feature type="compositionally biased region" description="Low complexity" evidence="1">
    <location>
        <begin position="741"/>
        <end position="758"/>
    </location>
</feature>
<feature type="compositionally biased region" description="Polar residues" evidence="1">
    <location>
        <begin position="63"/>
        <end position="75"/>
    </location>
</feature>
<feature type="region of interest" description="Disordered" evidence="1">
    <location>
        <begin position="681"/>
        <end position="881"/>
    </location>
</feature>
<feature type="compositionally biased region" description="Acidic residues" evidence="1">
    <location>
        <begin position="910"/>
        <end position="923"/>
    </location>
</feature>
<feature type="compositionally biased region" description="Basic residues" evidence="1">
    <location>
        <begin position="1261"/>
        <end position="1281"/>
    </location>
</feature>
<feature type="compositionally biased region" description="Basic residues" evidence="1">
    <location>
        <begin position="1296"/>
        <end position="1305"/>
    </location>
</feature>
<feature type="compositionally biased region" description="Low complexity" evidence="1">
    <location>
        <begin position="898"/>
        <end position="909"/>
    </location>
</feature>
<comment type="caution">
    <text evidence="2">The sequence shown here is derived from an EMBL/GenBank/DDBJ whole genome shotgun (WGS) entry which is preliminary data.</text>
</comment>
<feature type="compositionally biased region" description="Basic and acidic residues" evidence="1">
    <location>
        <begin position="298"/>
        <end position="307"/>
    </location>
</feature>
<feature type="compositionally biased region" description="Low complexity" evidence="1">
    <location>
        <begin position="76"/>
        <end position="87"/>
    </location>
</feature>
<feature type="compositionally biased region" description="Basic and acidic residues" evidence="1">
    <location>
        <begin position="1022"/>
        <end position="1041"/>
    </location>
</feature>
<feature type="compositionally biased region" description="Basic and acidic residues" evidence="1">
    <location>
        <begin position="270"/>
        <end position="280"/>
    </location>
</feature>
<feature type="compositionally biased region" description="Basic and acidic residues" evidence="1">
    <location>
        <begin position="775"/>
        <end position="801"/>
    </location>
</feature>
<dbReference type="PANTHER" id="PTHR48125:SF12">
    <property type="entry name" value="AT HOOK TRANSCRIPTION FACTOR FAMILY-RELATED"/>
    <property type="match status" value="1"/>
</dbReference>
<dbReference type="Proteomes" id="UP000094444">
    <property type="component" value="Unassembled WGS sequence"/>
</dbReference>
<feature type="compositionally biased region" description="Basic residues" evidence="1">
    <location>
        <begin position="1006"/>
        <end position="1021"/>
    </location>
</feature>
<dbReference type="EMBL" id="MAVT02001302">
    <property type="protein sequence ID" value="POS71337.1"/>
    <property type="molecule type" value="Genomic_DNA"/>
</dbReference>
<dbReference type="PANTHER" id="PTHR48125">
    <property type="entry name" value="LP07818P1"/>
    <property type="match status" value="1"/>
</dbReference>
<feature type="region of interest" description="Disordered" evidence="1">
    <location>
        <begin position="1"/>
        <end position="171"/>
    </location>
</feature>
<feature type="compositionally biased region" description="Low complexity" evidence="1">
    <location>
        <begin position="313"/>
        <end position="326"/>
    </location>
</feature>